<accession>A0A6A2YJY4</accession>
<dbReference type="Pfam" id="PF14223">
    <property type="entry name" value="Retrotran_gag_2"/>
    <property type="match status" value="1"/>
</dbReference>
<proteinExistence type="predicted"/>
<feature type="domain" description="CCHC-type" evidence="3">
    <location>
        <begin position="290"/>
        <end position="305"/>
    </location>
</feature>
<feature type="compositionally biased region" description="Basic and acidic residues" evidence="2">
    <location>
        <begin position="220"/>
        <end position="229"/>
    </location>
</feature>
<evidence type="ECO:0000313" key="5">
    <source>
        <dbReference type="Proteomes" id="UP000436088"/>
    </source>
</evidence>
<dbReference type="EMBL" id="VEPZ02001346">
    <property type="protein sequence ID" value="KAE8678027.1"/>
    <property type="molecule type" value="Genomic_DNA"/>
</dbReference>
<dbReference type="InterPro" id="IPR036875">
    <property type="entry name" value="Znf_CCHC_sf"/>
</dbReference>
<keyword evidence="1" id="KW-0479">Metal-binding</keyword>
<feature type="region of interest" description="Disordered" evidence="2">
    <location>
        <begin position="423"/>
        <end position="456"/>
    </location>
</feature>
<sequence length="1044" mass="119953">MASASNFDSGLDLMPVNKPPFFNGANYAYWKNRMMYFIQASDMGAWNAVEEGYIKPLTHPRLWSEGETRMFQLNSKAIHIIFCALGPYEYGRVSSCTTAKEIWDKLQFTHEGTDEVKKSKISILTHSYENFRMKPNEDIKAMTDRFSTIVNGLKSYGEIISNEKLVRKLVYSLPKSWQSKKTAIIESKDLTSLTLEELIGSLLTHEMMLEDEVDLNKIDETPKEKEKKKNIGVALKSTKDESDSNNDDDDEEMALFAKRFRKMMRPYRGRKFKRNEGLKNEPKEKDPIICYECKKPGHVKYDCPQLKKKGQSKNKHKAHVATWSDEESSDEEEQEVANLCLMAFGEDSKWMLKTHDRRQKPVHEINAKNGGEVTFGDNSKGHIEGIGTIVAKDEHDSWLWHRRLGHASMSVLQRLIQGVINTNDVRHEVGEPSSKEETKNEETHDPLENPTIEEREVSYPREYNYVKDGEIIGDPSKGLMQSEFEMDDGGALIFLGTPNQANKRCIFINQAKYVKDMLKKFGLENGKPHDTPMSSSTKLDLDEEGKSVDVKLYRFQSCPKESHLLAVKRIFRYLKDTPSLGLWYPRDSSFSLHAFSDTDYGGCKLDRKSTSDFSILVQRESIPPVREPIPPLKGNRFPPGESIPPWGSVKIGQNTPKFPKPFFYLQAISHPQTLKSPFLPQIIDFNRNSLQISSPKLAIIIKIVQTTSKSPQSSSFKVIQSIFFTMSNPKRARYSSSRSSRQPNPPPNPPPIPQNPIPNLDPNLTIQNSCFNQPGPKDYRYWFFQYFDSYKIREERIPSLQAMVSINFKYLPILHEWKFDKLFELEPVVYHQLVRIFYCNAVCIKNRDKTKTIGVRSYLLGQYFHLDPAYIANALGLDNEAKLRVGLDASFPLMKQINLLSLTRAGWVKNKETDEWVRSSTTTLGASSSQAPLEADEDPEFEQLMRDIDETEDEPEQPEEHAQQSTQMPPYFQSFMETFDFRYATMDSRFTSIESHLSTMGAQQLEILREIRANNETTNHVLMTSLTKWPLCELVFLLLIRICD</sequence>
<dbReference type="PROSITE" id="PS50158">
    <property type="entry name" value="ZF_CCHC"/>
    <property type="match status" value="1"/>
</dbReference>
<dbReference type="SMART" id="SM00343">
    <property type="entry name" value="ZnF_C2HC"/>
    <property type="match status" value="1"/>
</dbReference>
<feature type="region of interest" description="Disordered" evidence="2">
    <location>
        <begin position="733"/>
        <end position="759"/>
    </location>
</feature>
<name>A0A6A2YJY4_HIBSY</name>
<comment type="caution">
    <text evidence="4">The sequence shown here is derived from an EMBL/GenBank/DDBJ whole genome shotgun (WGS) entry which is preliminary data.</text>
</comment>
<dbReference type="GO" id="GO:0003676">
    <property type="term" value="F:nucleic acid binding"/>
    <property type="evidence" value="ECO:0007669"/>
    <property type="project" value="InterPro"/>
</dbReference>
<feature type="region of interest" description="Disordered" evidence="2">
    <location>
        <begin position="918"/>
        <end position="939"/>
    </location>
</feature>
<dbReference type="Pfam" id="PF00098">
    <property type="entry name" value="zf-CCHC"/>
    <property type="match status" value="1"/>
</dbReference>
<protein>
    <recommendedName>
        <fullName evidence="3">CCHC-type domain-containing protein</fullName>
    </recommendedName>
</protein>
<dbReference type="InterPro" id="IPR025724">
    <property type="entry name" value="GAG-pre-integrase_dom"/>
</dbReference>
<dbReference type="AlphaFoldDB" id="A0A6A2YJY4"/>
<organism evidence="4 5">
    <name type="scientific">Hibiscus syriacus</name>
    <name type="common">Rose of Sharon</name>
    <dbReference type="NCBI Taxonomy" id="106335"/>
    <lineage>
        <taxon>Eukaryota</taxon>
        <taxon>Viridiplantae</taxon>
        <taxon>Streptophyta</taxon>
        <taxon>Embryophyta</taxon>
        <taxon>Tracheophyta</taxon>
        <taxon>Spermatophyta</taxon>
        <taxon>Magnoliopsida</taxon>
        <taxon>eudicotyledons</taxon>
        <taxon>Gunneridae</taxon>
        <taxon>Pentapetalae</taxon>
        <taxon>rosids</taxon>
        <taxon>malvids</taxon>
        <taxon>Malvales</taxon>
        <taxon>Malvaceae</taxon>
        <taxon>Malvoideae</taxon>
        <taxon>Hibiscus</taxon>
    </lineage>
</organism>
<keyword evidence="5" id="KW-1185">Reference proteome</keyword>
<evidence type="ECO:0000313" key="4">
    <source>
        <dbReference type="EMBL" id="KAE8678027.1"/>
    </source>
</evidence>
<evidence type="ECO:0000256" key="1">
    <source>
        <dbReference type="PROSITE-ProRule" id="PRU00047"/>
    </source>
</evidence>
<dbReference type="Proteomes" id="UP000436088">
    <property type="component" value="Unassembled WGS sequence"/>
</dbReference>
<gene>
    <name evidence="4" type="ORF">F3Y22_tig00111458pilonHSYRG00129</name>
</gene>
<dbReference type="GO" id="GO:0008270">
    <property type="term" value="F:zinc ion binding"/>
    <property type="evidence" value="ECO:0007669"/>
    <property type="project" value="UniProtKB-KW"/>
</dbReference>
<feature type="compositionally biased region" description="Polar residues" evidence="2">
    <location>
        <begin position="918"/>
        <end position="931"/>
    </location>
</feature>
<feature type="compositionally biased region" description="Pro residues" evidence="2">
    <location>
        <begin position="743"/>
        <end position="756"/>
    </location>
</feature>
<keyword evidence="1" id="KW-0862">Zinc</keyword>
<reference evidence="4" key="1">
    <citation type="submission" date="2019-09" db="EMBL/GenBank/DDBJ databases">
        <title>Draft genome information of white flower Hibiscus syriacus.</title>
        <authorList>
            <person name="Kim Y.-M."/>
        </authorList>
    </citation>
    <scope>NUCLEOTIDE SEQUENCE [LARGE SCALE GENOMIC DNA]</scope>
    <source>
        <strain evidence="4">YM2019G1</strain>
    </source>
</reference>
<evidence type="ECO:0000256" key="2">
    <source>
        <dbReference type="SAM" id="MobiDB-lite"/>
    </source>
</evidence>
<feature type="region of interest" description="Disordered" evidence="2">
    <location>
        <begin position="220"/>
        <end position="250"/>
    </location>
</feature>
<dbReference type="PANTHER" id="PTHR34676:SF8">
    <property type="entry name" value="TRANSMEMBRANE PROTEIN"/>
    <property type="match status" value="1"/>
</dbReference>
<feature type="compositionally biased region" description="Basic and acidic residues" evidence="2">
    <location>
        <begin position="424"/>
        <end position="456"/>
    </location>
</feature>
<keyword evidence="1" id="KW-0863">Zinc-finger</keyword>
<dbReference type="Pfam" id="PF13976">
    <property type="entry name" value="gag_pre-integrs"/>
    <property type="match status" value="1"/>
</dbReference>
<evidence type="ECO:0000259" key="3">
    <source>
        <dbReference type="PROSITE" id="PS50158"/>
    </source>
</evidence>
<dbReference type="InterPro" id="IPR001878">
    <property type="entry name" value="Znf_CCHC"/>
</dbReference>
<dbReference type="SUPFAM" id="SSF57756">
    <property type="entry name" value="Retrovirus zinc finger-like domains"/>
    <property type="match status" value="1"/>
</dbReference>
<dbReference type="PANTHER" id="PTHR34676">
    <property type="entry name" value="DUF4219 DOMAIN-CONTAINING PROTEIN-RELATED"/>
    <property type="match status" value="1"/>
</dbReference>
<dbReference type="Gene3D" id="4.10.60.10">
    <property type="entry name" value="Zinc finger, CCHC-type"/>
    <property type="match status" value="1"/>
</dbReference>